<reference evidence="3 4" key="1">
    <citation type="submission" date="2020-02" db="EMBL/GenBank/DDBJ databases">
        <title>Acidophilic actinobacteria isolated from forest soil.</title>
        <authorList>
            <person name="Golinska P."/>
        </authorList>
    </citation>
    <scope>NUCLEOTIDE SEQUENCE [LARGE SCALE GENOMIC DNA]</scope>
    <source>
        <strain evidence="3 4">NL8</strain>
    </source>
</reference>
<dbReference type="InterPro" id="IPR016181">
    <property type="entry name" value="Acyl_CoA_acyltransferase"/>
</dbReference>
<dbReference type="Gene3D" id="3.10.180.10">
    <property type="entry name" value="2,3-Dihydroxybiphenyl 1,2-Dioxygenase, domain 1"/>
    <property type="match status" value="1"/>
</dbReference>
<dbReference type="SUPFAM" id="SSF55729">
    <property type="entry name" value="Acyl-CoA N-acyltransferases (Nat)"/>
    <property type="match status" value="1"/>
</dbReference>
<dbReference type="InterPro" id="IPR029068">
    <property type="entry name" value="Glyas_Bleomycin-R_OHBP_Dase"/>
</dbReference>
<sequence>MDFTLTGQLVGLRVLRESDLDSLVAWWSDPRTMARQTHGPFVAKQAAEVAAMFRTWSTNDGADAGLAAVELATGELIGHVALFGATVKDRCATLGVMIGAPHQGRGLGTDAVRTIVDFGFTELGLHRIHLSVNGDNPAAIAAYRKVGFVEEGRLREAFFRGGRWHDDVKMGLLAREHQAALRVEVFAADLDAFVDFYTRVLGFDLADDRRKSENPYAAVASGLARIGAVPSWSAVDPAVRSVPSGTEIVLEVGDVEAAYRRASDSGWPIADPLTERPWGLRDFRVSDPEGYYVRVTSR</sequence>
<dbReference type="EMBL" id="JAAFYZ010000323">
    <property type="protein sequence ID" value="MBS2554127.1"/>
    <property type="molecule type" value="Genomic_DNA"/>
</dbReference>
<dbReference type="Gene3D" id="3.40.630.30">
    <property type="match status" value="1"/>
</dbReference>
<feature type="domain" description="N-acetyltransferase" evidence="1">
    <location>
        <begin position="10"/>
        <end position="175"/>
    </location>
</feature>
<dbReference type="Proteomes" id="UP000730482">
    <property type="component" value="Unassembled WGS sequence"/>
</dbReference>
<evidence type="ECO:0000313" key="4">
    <source>
        <dbReference type="Proteomes" id="UP000730482"/>
    </source>
</evidence>
<dbReference type="SUPFAM" id="SSF54593">
    <property type="entry name" value="Glyoxalase/Bleomycin resistance protein/Dihydroxybiphenyl dioxygenase"/>
    <property type="match status" value="1"/>
</dbReference>
<dbReference type="InterPro" id="IPR000182">
    <property type="entry name" value="GNAT_dom"/>
</dbReference>
<dbReference type="GO" id="GO:0016746">
    <property type="term" value="F:acyltransferase activity"/>
    <property type="evidence" value="ECO:0007669"/>
    <property type="project" value="UniProtKB-KW"/>
</dbReference>
<keyword evidence="3" id="KW-0808">Transferase</keyword>
<evidence type="ECO:0000313" key="3">
    <source>
        <dbReference type="EMBL" id="MBS2554127.1"/>
    </source>
</evidence>
<name>A0ABS5L722_9ACTN</name>
<keyword evidence="3" id="KW-0012">Acyltransferase</keyword>
<dbReference type="PANTHER" id="PTHR43415:SF3">
    <property type="entry name" value="GNAT-FAMILY ACETYLTRANSFERASE"/>
    <property type="match status" value="1"/>
</dbReference>
<comment type="caution">
    <text evidence="3">The sequence shown here is derived from an EMBL/GenBank/DDBJ whole genome shotgun (WGS) entry which is preliminary data.</text>
</comment>
<dbReference type="Pfam" id="PF00903">
    <property type="entry name" value="Glyoxalase"/>
    <property type="match status" value="1"/>
</dbReference>
<gene>
    <name evidence="3" type="ORF">KGQ19_45465</name>
</gene>
<protein>
    <submittedName>
        <fullName evidence="3">GNAT family N-acetyltransferase</fullName>
        <ecNumber evidence="3">2.3.1.-</ecNumber>
    </submittedName>
</protein>
<dbReference type="RefSeq" id="WP_212021319.1">
    <property type="nucleotide sequence ID" value="NZ_JAAFYZ010000323.1"/>
</dbReference>
<feature type="domain" description="VOC" evidence="2">
    <location>
        <begin position="179"/>
        <end position="298"/>
    </location>
</feature>
<evidence type="ECO:0000259" key="2">
    <source>
        <dbReference type="PROSITE" id="PS51819"/>
    </source>
</evidence>
<accession>A0ABS5L722</accession>
<dbReference type="EC" id="2.3.1.-" evidence="3"/>
<proteinExistence type="predicted"/>
<evidence type="ECO:0000259" key="1">
    <source>
        <dbReference type="PROSITE" id="PS51186"/>
    </source>
</evidence>
<dbReference type="InterPro" id="IPR037523">
    <property type="entry name" value="VOC_core"/>
</dbReference>
<organism evidence="3 4">
    <name type="scientific">Catenulispora pinistramenti</name>
    <dbReference type="NCBI Taxonomy" id="2705254"/>
    <lineage>
        <taxon>Bacteria</taxon>
        <taxon>Bacillati</taxon>
        <taxon>Actinomycetota</taxon>
        <taxon>Actinomycetes</taxon>
        <taxon>Catenulisporales</taxon>
        <taxon>Catenulisporaceae</taxon>
        <taxon>Catenulispora</taxon>
    </lineage>
</organism>
<dbReference type="CDD" id="cd04301">
    <property type="entry name" value="NAT_SF"/>
    <property type="match status" value="1"/>
</dbReference>
<keyword evidence="4" id="KW-1185">Reference proteome</keyword>
<dbReference type="PROSITE" id="PS51186">
    <property type="entry name" value="GNAT"/>
    <property type="match status" value="1"/>
</dbReference>
<dbReference type="InterPro" id="IPR004360">
    <property type="entry name" value="Glyas_Fos-R_dOase_dom"/>
</dbReference>
<dbReference type="PROSITE" id="PS51819">
    <property type="entry name" value="VOC"/>
    <property type="match status" value="1"/>
</dbReference>
<dbReference type="PANTHER" id="PTHR43415">
    <property type="entry name" value="SPERMIDINE N(1)-ACETYLTRANSFERASE"/>
    <property type="match status" value="1"/>
</dbReference>
<dbReference type="Pfam" id="PF13302">
    <property type="entry name" value="Acetyltransf_3"/>
    <property type="match status" value="1"/>
</dbReference>